<proteinExistence type="predicted"/>
<sequence length="149" mass="16452">MESPEALEAYLYKNIPISHVMGVRVTFASAEKISLTAPLAANINHKRTVFGGSLQAVATLACWTLLHVNLREDTDPSEIVITNSNIDYVRPVTSDFTATASLPDAARWQQFLKTFDRHGRARIQMTAHVMQDEEVAIDYTGTFAALKTG</sequence>
<comment type="caution">
    <text evidence="2">The sequence shown here is derived from an EMBL/GenBank/DDBJ whole genome shotgun (WGS) entry which is preliminary data.</text>
</comment>
<dbReference type="EMBL" id="JBHSCR010000003">
    <property type="protein sequence ID" value="MFC4347360.1"/>
    <property type="molecule type" value="Genomic_DNA"/>
</dbReference>
<keyword evidence="3" id="KW-1185">Reference proteome</keyword>
<protein>
    <submittedName>
        <fullName evidence="2">YiiD C-terminal domain-containing protein</fullName>
    </submittedName>
</protein>
<name>A0ABV8U8D5_9PROT</name>
<dbReference type="SUPFAM" id="SSF54637">
    <property type="entry name" value="Thioesterase/thiol ester dehydrase-isomerase"/>
    <property type="match status" value="1"/>
</dbReference>
<organism evidence="2 3">
    <name type="scientific">Kordiimonas lipolytica</name>
    <dbReference type="NCBI Taxonomy" id="1662421"/>
    <lineage>
        <taxon>Bacteria</taxon>
        <taxon>Pseudomonadati</taxon>
        <taxon>Pseudomonadota</taxon>
        <taxon>Alphaproteobacteria</taxon>
        <taxon>Kordiimonadales</taxon>
        <taxon>Kordiimonadaceae</taxon>
        <taxon>Kordiimonas</taxon>
    </lineage>
</organism>
<dbReference type="InterPro" id="IPR029069">
    <property type="entry name" value="HotDog_dom_sf"/>
</dbReference>
<gene>
    <name evidence="2" type="ORF">ACFO5Q_05840</name>
</gene>
<evidence type="ECO:0000259" key="1">
    <source>
        <dbReference type="Pfam" id="PF09500"/>
    </source>
</evidence>
<dbReference type="NCBIfam" id="TIGR02447">
    <property type="entry name" value="yiiD_Cterm"/>
    <property type="match status" value="1"/>
</dbReference>
<feature type="domain" description="Thioesterase putative" evidence="1">
    <location>
        <begin position="6"/>
        <end position="146"/>
    </location>
</feature>
<dbReference type="Pfam" id="PF09500">
    <property type="entry name" value="YiiD_C"/>
    <property type="match status" value="1"/>
</dbReference>
<dbReference type="Gene3D" id="3.10.129.10">
    <property type="entry name" value="Hotdog Thioesterase"/>
    <property type="match status" value="1"/>
</dbReference>
<evidence type="ECO:0000313" key="3">
    <source>
        <dbReference type="Proteomes" id="UP001595776"/>
    </source>
</evidence>
<reference evidence="3" key="1">
    <citation type="journal article" date="2019" name="Int. J. Syst. Evol. Microbiol.">
        <title>The Global Catalogue of Microorganisms (GCM) 10K type strain sequencing project: providing services to taxonomists for standard genome sequencing and annotation.</title>
        <authorList>
            <consortium name="The Broad Institute Genomics Platform"/>
            <consortium name="The Broad Institute Genome Sequencing Center for Infectious Disease"/>
            <person name="Wu L."/>
            <person name="Ma J."/>
        </authorList>
    </citation>
    <scope>NUCLEOTIDE SEQUENCE [LARGE SCALE GENOMIC DNA]</scope>
    <source>
        <strain evidence="3">CGMCC 1.15304</strain>
    </source>
</reference>
<evidence type="ECO:0000313" key="2">
    <source>
        <dbReference type="EMBL" id="MFC4347360.1"/>
    </source>
</evidence>
<accession>A0ABV8U8D5</accession>
<dbReference type="Proteomes" id="UP001595776">
    <property type="component" value="Unassembled WGS sequence"/>
</dbReference>
<dbReference type="RefSeq" id="WP_068152822.1">
    <property type="nucleotide sequence ID" value="NZ_JBHSCR010000003.1"/>
</dbReference>
<dbReference type="InterPro" id="IPR012660">
    <property type="entry name" value="YiiD_C"/>
</dbReference>